<dbReference type="RefSeq" id="XP_047755936.1">
    <property type="nucleotide sequence ID" value="XM_047899211.1"/>
</dbReference>
<reference evidence="1" key="1">
    <citation type="submission" date="2021-12" db="EMBL/GenBank/DDBJ databases">
        <authorList>
            <person name="Zaccaron A."/>
            <person name="Stergiopoulos I."/>
        </authorList>
    </citation>
    <scope>NUCLEOTIDE SEQUENCE</scope>
    <source>
        <strain evidence="1">Race5_Kim</strain>
    </source>
</reference>
<dbReference type="Proteomes" id="UP000756132">
    <property type="component" value="Chromosome 1"/>
</dbReference>
<sequence>MAGLAPVEKASGINHAQELIGSDVQNILLWKEDSKRDSRLLRYSPNMIEVDLHISQGCAKDCPEPFCRRAATALADVTNRSSQG</sequence>
<dbReference type="EMBL" id="CP090163">
    <property type="protein sequence ID" value="UJO11570.1"/>
    <property type="molecule type" value="Genomic_DNA"/>
</dbReference>
<organism evidence="1 2">
    <name type="scientific">Passalora fulva</name>
    <name type="common">Tomato leaf mold</name>
    <name type="synonym">Cladosporium fulvum</name>
    <dbReference type="NCBI Taxonomy" id="5499"/>
    <lineage>
        <taxon>Eukaryota</taxon>
        <taxon>Fungi</taxon>
        <taxon>Dikarya</taxon>
        <taxon>Ascomycota</taxon>
        <taxon>Pezizomycotina</taxon>
        <taxon>Dothideomycetes</taxon>
        <taxon>Dothideomycetidae</taxon>
        <taxon>Mycosphaerellales</taxon>
        <taxon>Mycosphaerellaceae</taxon>
        <taxon>Fulvia</taxon>
    </lineage>
</organism>
<dbReference type="KEGG" id="ffu:CLAFUR5_00063"/>
<name>A0A9Q8L648_PASFU</name>
<proteinExistence type="predicted"/>
<protein>
    <submittedName>
        <fullName evidence="1">Uncharacterized protein</fullName>
    </submittedName>
</protein>
<reference evidence="1" key="2">
    <citation type="journal article" date="2022" name="Microb. Genom.">
        <title>A chromosome-scale genome assembly of the tomato pathogen Cladosporium fulvum reveals a compartmentalized genome architecture and the presence of a dispensable chromosome.</title>
        <authorList>
            <person name="Zaccaron A.Z."/>
            <person name="Chen L.H."/>
            <person name="Samaras A."/>
            <person name="Stergiopoulos I."/>
        </authorList>
    </citation>
    <scope>NUCLEOTIDE SEQUENCE</scope>
    <source>
        <strain evidence="1">Race5_Kim</strain>
    </source>
</reference>
<gene>
    <name evidence="1" type="ORF">CLAFUR5_00063</name>
</gene>
<keyword evidence="2" id="KW-1185">Reference proteome</keyword>
<accession>A0A9Q8L648</accession>
<evidence type="ECO:0000313" key="1">
    <source>
        <dbReference type="EMBL" id="UJO11570.1"/>
    </source>
</evidence>
<evidence type="ECO:0000313" key="2">
    <source>
        <dbReference type="Proteomes" id="UP000756132"/>
    </source>
</evidence>
<dbReference type="GeneID" id="71979941"/>
<dbReference type="AlphaFoldDB" id="A0A9Q8L648"/>